<dbReference type="AlphaFoldDB" id="A0A0S4IMQ2"/>
<dbReference type="SMART" id="SM00367">
    <property type="entry name" value="LRR_CC"/>
    <property type="match status" value="4"/>
</dbReference>
<dbReference type="GO" id="GO:0019005">
    <property type="term" value="C:SCF ubiquitin ligase complex"/>
    <property type="evidence" value="ECO:0007669"/>
    <property type="project" value="TreeGrafter"/>
</dbReference>
<dbReference type="PANTHER" id="PTHR13318:SF190">
    <property type="entry name" value="PARTNER OF PAIRED, ISOFORM B"/>
    <property type="match status" value="1"/>
</dbReference>
<evidence type="ECO:0000313" key="3">
    <source>
        <dbReference type="Proteomes" id="UP000051952"/>
    </source>
</evidence>
<dbReference type="InterPro" id="IPR006553">
    <property type="entry name" value="Leu-rich_rpt_Cys-con_subtyp"/>
</dbReference>
<proteinExistence type="predicted"/>
<reference evidence="3" key="1">
    <citation type="submission" date="2015-09" db="EMBL/GenBank/DDBJ databases">
        <authorList>
            <consortium name="Pathogen Informatics"/>
        </authorList>
    </citation>
    <scope>NUCLEOTIDE SEQUENCE [LARGE SCALE GENOMIC DNA]</scope>
    <source>
        <strain evidence="3">Lake Konstanz</strain>
    </source>
</reference>
<dbReference type="Pfam" id="PF25372">
    <property type="entry name" value="DUF7885"/>
    <property type="match status" value="1"/>
</dbReference>
<keyword evidence="2" id="KW-0418">Kinase</keyword>
<name>A0A0S4IMQ2_BODSA</name>
<evidence type="ECO:0000259" key="1">
    <source>
        <dbReference type="Pfam" id="PF25372"/>
    </source>
</evidence>
<dbReference type="Gene3D" id="3.80.10.10">
    <property type="entry name" value="Ribonuclease Inhibitor"/>
    <property type="match status" value="2"/>
</dbReference>
<dbReference type="EMBL" id="CYKH01000139">
    <property type="protein sequence ID" value="CUE72762.1"/>
    <property type="molecule type" value="Genomic_DNA"/>
</dbReference>
<evidence type="ECO:0000313" key="2">
    <source>
        <dbReference type="EMBL" id="CUE72762.1"/>
    </source>
</evidence>
<protein>
    <submittedName>
        <fullName evidence="2">Receptor-type protein kinase, putative</fullName>
    </submittedName>
</protein>
<accession>A0A0S4IMQ2</accession>
<dbReference type="VEuPathDB" id="TriTrypDB:BSAL_54480"/>
<dbReference type="InterPro" id="IPR057207">
    <property type="entry name" value="FBXL15_LRR"/>
</dbReference>
<dbReference type="PANTHER" id="PTHR13318">
    <property type="entry name" value="PARTNER OF PAIRED, ISOFORM B-RELATED"/>
    <property type="match status" value="1"/>
</dbReference>
<gene>
    <name evidence="2" type="ORF">BSAL_54480</name>
</gene>
<keyword evidence="2" id="KW-0808">Transferase</keyword>
<dbReference type="GO" id="GO:0016301">
    <property type="term" value="F:kinase activity"/>
    <property type="evidence" value="ECO:0007669"/>
    <property type="project" value="UniProtKB-KW"/>
</dbReference>
<dbReference type="OrthoDB" id="263256at2759"/>
<keyword evidence="3" id="KW-1185">Reference proteome</keyword>
<dbReference type="GO" id="GO:0031146">
    <property type="term" value="P:SCF-dependent proteasomal ubiquitin-dependent protein catabolic process"/>
    <property type="evidence" value="ECO:0007669"/>
    <property type="project" value="TreeGrafter"/>
</dbReference>
<dbReference type="InterPro" id="IPR032675">
    <property type="entry name" value="LRR_dom_sf"/>
</dbReference>
<dbReference type="Proteomes" id="UP000051952">
    <property type="component" value="Unassembled WGS sequence"/>
</dbReference>
<dbReference type="SUPFAM" id="SSF52047">
    <property type="entry name" value="RNI-like"/>
    <property type="match status" value="1"/>
</dbReference>
<feature type="non-terminal residue" evidence="2">
    <location>
        <position position="302"/>
    </location>
</feature>
<feature type="domain" description="F-box/LRR-repeat protein 15-like leucin rich repeat" evidence="1">
    <location>
        <begin position="218"/>
        <end position="288"/>
    </location>
</feature>
<organism evidence="2 3">
    <name type="scientific">Bodo saltans</name>
    <name type="common">Flagellated protozoan</name>
    <dbReference type="NCBI Taxonomy" id="75058"/>
    <lineage>
        <taxon>Eukaryota</taxon>
        <taxon>Discoba</taxon>
        <taxon>Euglenozoa</taxon>
        <taxon>Kinetoplastea</taxon>
        <taxon>Metakinetoplastina</taxon>
        <taxon>Eubodonida</taxon>
        <taxon>Bodonidae</taxon>
        <taxon>Bodo</taxon>
    </lineage>
</organism>
<keyword evidence="2" id="KW-0675">Receptor</keyword>
<sequence>MPDPMRCESASQKQWHQRQHQRRRLLTQLDNVSLVVSYRCHNAAGPQLKSAADVSWNFLTVFASRATSLSISHCIVRSLEWLNALKSLRSLSFHKCHIVCSDDEFHRFSKYLPNLKHFGAEEVTDAMLEELSLVESLRSLEMTNSPMLTNTGLRELAASQAGAHLRQLRIEGCNRLTLHGFEALAKNLLNLRRLKLRFVSDSFPRSTVLLMHVANLPWLHTLDLSRSFGLCDDGIHSISTISSLTSLNLEGCEDITDLCVMHLVSLPVLRHLDLFGCWRVTNAGLLSIGKMIELRSLSLGHC</sequence>